<evidence type="ECO:0000313" key="7">
    <source>
        <dbReference type="Proteomes" id="UP000037029"/>
    </source>
</evidence>
<reference evidence="4 9" key="4">
    <citation type="submission" date="2019-12" db="EMBL/GenBank/DDBJ databases">
        <title>Functional and genomic insights into the Sphingobium yanoikuyae YC-JY1, a bacterium efficiently degrading bisphenol A.</title>
        <authorList>
            <person name="Jia Y."/>
            <person name="Li X."/>
            <person name="Wang J."/>
            <person name="Eltoukhy A."/>
            <person name="Lamraoui I."/>
            <person name="Yan Y."/>
        </authorList>
    </citation>
    <scope>NUCLEOTIDE SEQUENCE [LARGE SCALE GENOMIC DNA]</scope>
    <source>
        <strain evidence="4 9">YC-JY1</strain>
    </source>
</reference>
<dbReference type="EMBL" id="LSTR01000050">
    <property type="protein sequence ID" value="OAH41553.1"/>
    <property type="molecule type" value="Genomic_DNA"/>
</dbReference>
<evidence type="ECO:0000313" key="5">
    <source>
        <dbReference type="EMBL" id="QJR02661.1"/>
    </source>
</evidence>
<reference evidence="3 8" key="2">
    <citation type="submission" date="2016-02" db="EMBL/GenBank/DDBJ databases">
        <authorList>
            <person name="Wen L."/>
            <person name="He K."/>
            <person name="Yang H."/>
        </authorList>
    </citation>
    <scope>NUCLEOTIDE SEQUENCE [LARGE SCALE GENOMIC DNA]</scope>
    <source>
        <strain evidence="3 8">CD09_2</strain>
    </source>
</reference>
<organism evidence="2 6">
    <name type="scientific">Sphingobium yanoikuyae</name>
    <name type="common">Sphingomonas yanoikuyae</name>
    <dbReference type="NCBI Taxonomy" id="13690"/>
    <lineage>
        <taxon>Bacteria</taxon>
        <taxon>Pseudomonadati</taxon>
        <taxon>Pseudomonadota</taxon>
        <taxon>Alphaproteobacteria</taxon>
        <taxon>Sphingomonadales</taxon>
        <taxon>Sphingomonadaceae</taxon>
        <taxon>Sphingobium</taxon>
    </lineage>
</organism>
<dbReference type="AlphaFoldDB" id="A0A084EJ98"/>
<name>A0A084EJ98_SPHYA</name>
<dbReference type="EMBL" id="CP020925">
    <property type="protein sequence ID" value="ATP20008.1"/>
    <property type="molecule type" value="Genomic_DNA"/>
</dbReference>
<dbReference type="eggNOG" id="ENOG50349IR">
    <property type="taxonomic scope" value="Bacteria"/>
</dbReference>
<protein>
    <submittedName>
        <fullName evidence="5">SnoaL-like domain-containing protein</fullName>
    </submittedName>
</protein>
<reference evidence="1 7" key="3">
    <citation type="submission" date="2017-04" db="EMBL/GenBank/DDBJ databases">
        <title>Characterization, genome and methylation analysis of a phthalic acid esters degrading strain Sphingobium yanoikuyae SHJ.</title>
        <authorList>
            <person name="Feng L."/>
        </authorList>
    </citation>
    <scope>NUCLEOTIDE SEQUENCE [LARGE SCALE GENOMIC DNA]</scope>
    <source>
        <strain evidence="1 7">SHJ</strain>
    </source>
</reference>
<gene>
    <name evidence="3" type="ORF">AX777_21890</name>
    <name evidence="1" type="ORF">BV87_17500</name>
    <name evidence="2" type="ORF">CP98_02875</name>
    <name evidence="4" type="ORF">GS397_07450</name>
    <name evidence="5" type="ORF">HH800_10980</name>
</gene>
<dbReference type="Proteomes" id="UP000037029">
    <property type="component" value="Chromosome"/>
</dbReference>
<evidence type="ECO:0000313" key="9">
    <source>
        <dbReference type="Proteomes" id="UP000464086"/>
    </source>
</evidence>
<evidence type="ECO:0000313" key="6">
    <source>
        <dbReference type="Proteomes" id="UP000028534"/>
    </source>
</evidence>
<evidence type="ECO:0000313" key="8">
    <source>
        <dbReference type="Proteomes" id="UP000077262"/>
    </source>
</evidence>
<evidence type="ECO:0000313" key="4">
    <source>
        <dbReference type="EMBL" id="QHD66899.1"/>
    </source>
</evidence>
<dbReference type="EMBL" id="CP053021">
    <property type="protein sequence ID" value="QJR02661.1"/>
    <property type="molecule type" value="Genomic_DNA"/>
</dbReference>
<dbReference type="SUPFAM" id="SSF54427">
    <property type="entry name" value="NTF2-like"/>
    <property type="match status" value="1"/>
</dbReference>
<dbReference type="EMBL" id="CP047218">
    <property type="protein sequence ID" value="QHD66899.1"/>
    <property type="molecule type" value="Genomic_DNA"/>
</dbReference>
<dbReference type="Proteomes" id="UP000077262">
    <property type="component" value="Unassembled WGS sequence"/>
</dbReference>
<evidence type="ECO:0000313" key="3">
    <source>
        <dbReference type="EMBL" id="OAH41553.1"/>
    </source>
</evidence>
<dbReference type="RefSeq" id="WP_017502601.1">
    <property type="nucleotide sequence ID" value="NZ_CP020925.1"/>
</dbReference>
<dbReference type="EMBL" id="JGVR01000018">
    <property type="protein sequence ID" value="KEZ18040.1"/>
    <property type="molecule type" value="Genomic_DNA"/>
</dbReference>
<dbReference type="Proteomes" id="UP000028534">
    <property type="component" value="Unassembled WGS sequence"/>
</dbReference>
<sequence length="162" mass="17955">MPRFTAETAIAALEIEQLVIDWGYDLDLNGGMNVAPLCTDDCHYLVGGTLHQGHGPITAFYTARNERVATQQKDGVRTQRHTITNMRIQFPAADHGSAQFMLVNYSGEGKAPILNLVGPTIVADCRMEFRRDADGEWRISLFDSTPMFIGNDPFLNAAVVRK</sequence>
<dbReference type="STRING" id="13690.AX777_21890"/>
<reference evidence="2 6" key="1">
    <citation type="submission" date="2014-03" db="EMBL/GenBank/DDBJ databases">
        <title>Genome sequence of Sphingobium yanoikuyae B1.</title>
        <authorList>
            <person name="Gan H.M."/>
            <person name="Gan H.Y."/>
            <person name="Savka M.A."/>
        </authorList>
    </citation>
    <scope>NUCLEOTIDE SEQUENCE [LARGE SCALE GENOMIC DNA]</scope>
    <source>
        <strain evidence="2 6">B1</strain>
    </source>
</reference>
<dbReference type="Gene3D" id="3.10.450.50">
    <property type="match status" value="1"/>
</dbReference>
<reference evidence="5 10" key="5">
    <citation type="submission" date="2020-04" db="EMBL/GenBank/DDBJ databases">
        <title>The Whole Genome Analysis of High salt-tolerant Sphingobium yanoikuyae YC-XJ2 with Aryl organophosphorus flame retardants (aryl-OPFRs)-degrading capacity and characteristics of Related phosphotriesterase.</title>
        <authorList>
            <person name="Li X."/>
        </authorList>
    </citation>
    <scope>NUCLEOTIDE SEQUENCE [LARGE SCALE GENOMIC DNA]</scope>
    <source>
        <strain evidence="5 10">YC-XJ2</strain>
    </source>
</reference>
<dbReference type="Proteomes" id="UP000502611">
    <property type="component" value="Chromosome"/>
</dbReference>
<dbReference type="PATRIC" id="fig|13690.10.peg.2953"/>
<accession>A0A084EJ98</accession>
<dbReference type="OrthoDB" id="8364121at2"/>
<evidence type="ECO:0000313" key="2">
    <source>
        <dbReference type="EMBL" id="KEZ18040.1"/>
    </source>
</evidence>
<evidence type="ECO:0000313" key="1">
    <source>
        <dbReference type="EMBL" id="ATP20008.1"/>
    </source>
</evidence>
<dbReference type="Proteomes" id="UP000464086">
    <property type="component" value="Chromosome"/>
</dbReference>
<evidence type="ECO:0000313" key="10">
    <source>
        <dbReference type="Proteomes" id="UP000502611"/>
    </source>
</evidence>
<dbReference type="InterPro" id="IPR032710">
    <property type="entry name" value="NTF2-like_dom_sf"/>
</dbReference>
<proteinExistence type="predicted"/>